<proteinExistence type="inferred from homology"/>
<dbReference type="OrthoDB" id="2085311at2"/>
<feature type="transmembrane region" description="Helical" evidence="9">
    <location>
        <begin position="14"/>
        <end position="33"/>
    </location>
</feature>
<keyword evidence="7 9" id="KW-0472">Membrane</keyword>
<gene>
    <name evidence="11" type="ORF">IX83_08580</name>
</gene>
<evidence type="ECO:0000313" key="12">
    <source>
        <dbReference type="Proteomes" id="UP000028945"/>
    </source>
</evidence>
<feature type="transmembrane region" description="Helical" evidence="9">
    <location>
        <begin position="70"/>
        <end position="92"/>
    </location>
</feature>
<keyword evidence="6 9" id="KW-1133">Transmembrane helix</keyword>
<comment type="similarity">
    <text evidence="8 9">Belongs to the TRAP transporter small permease family.</text>
</comment>
<dbReference type="PANTHER" id="PTHR35011:SF2">
    <property type="entry name" value="2,3-DIKETO-L-GULONATE TRAP TRANSPORTER SMALL PERMEASE PROTEIN YIAM"/>
    <property type="match status" value="1"/>
</dbReference>
<evidence type="ECO:0000313" key="11">
    <source>
        <dbReference type="EMBL" id="AIL33346.1"/>
    </source>
</evidence>
<accession>A0A077DGT3</accession>
<keyword evidence="5 9" id="KW-0812">Transmembrane</keyword>
<feature type="transmembrane region" description="Helical" evidence="9">
    <location>
        <begin position="157"/>
        <end position="176"/>
    </location>
</feature>
<dbReference type="Proteomes" id="UP000028945">
    <property type="component" value="Chromosome"/>
</dbReference>
<comment type="function">
    <text evidence="9">Part of the tripartite ATP-independent periplasmic (TRAP) transport system.</text>
</comment>
<keyword evidence="4 9" id="KW-0997">Cell inner membrane</keyword>
<feature type="transmembrane region" description="Helical" evidence="9">
    <location>
        <begin position="113"/>
        <end position="137"/>
    </location>
</feature>
<protein>
    <recommendedName>
        <fullName evidence="9">TRAP transporter small permease protein</fullName>
    </recommendedName>
</protein>
<feature type="transmembrane region" description="Helical" evidence="9">
    <location>
        <begin position="40"/>
        <end position="64"/>
    </location>
</feature>
<evidence type="ECO:0000256" key="8">
    <source>
        <dbReference type="ARBA" id="ARBA00038436"/>
    </source>
</evidence>
<comment type="subcellular location">
    <subcellularLocation>
        <location evidence="1 9">Cell inner membrane</location>
        <topology evidence="1 9">Multi-pass membrane protein</topology>
    </subcellularLocation>
</comment>
<evidence type="ECO:0000256" key="7">
    <source>
        <dbReference type="ARBA" id="ARBA00023136"/>
    </source>
</evidence>
<evidence type="ECO:0000256" key="1">
    <source>
        <dbReference type="ARBA" id="ARBA00004429"/>
    </source>
</evidence>
<keyword evidence="2 9" id="KW-0813">Transport</keyword>
<comment type="caution">
    <text evidence="9">Lacks conserved residue(s) required for the propagation of feature annotation.</text>
</comment>
<evidence type="ECO:0000256" key="6">
    <source>
        <dbReference type="ARBA" id="ARBA00022989"/>
    </source>
</evidence>
<dbReference type="Pfam" id="PF04290">
    <property type="entry name" value="DctQ"/>
    <property type="match status" value="1"/>
</dbReference>
<dbReference type="AlphaFoldDB" id="A0A077DGT3"/>
<dbReference type="EMBL" id="CP009238">
    <property type="protein sequence ID" value="AIL33346.1"/>
    <property type="molecule type" value="Genomic_DNA"/>
</dbReference>
<name>A0A077DGT3_9BURK</name>
<feature type="domain" description="Tripartite ATP-independent periplasmic transporters DctQ component" evidence="10">
    <location>
        <begin position="65"/>
        <end position="184"/>
    </location>
</feature>
<comment type="subunit">
    <text evidence="9">The complex comprises the extracytoplasmic solute receptor protein and the two transmembrane proteins.</text>
</comment>
<dbReference type="HOGENOM" id="CLU_086356_3_2_4"/>
<dbReference type="eggNOG" id="COG3090">
    <property type="taxonomic scope" value="Bacteria"/>
</dbReference>
<organism evidence="11 12">
    <name type="scientific">Basilea psittacipulmonis DSM 24701</name>
    <dbReference type="NCBI Taxonomy" id="1072685"/>
    <lineage>
        <taxon>Bacteria</taxon>
        <taxon>Pseudomonadati</taxon>
        <taxon>Pseudomonadota</taxon>
        <taxon>Betaproteobacteria</taxon>
        <taxon>Burkholderiales</taxon>
        <taxon>Alcaligenaceae</taxon>
        <taxon>Basilea</taxon>
    </lineage>
</organism>
<evidence type="ECO:0000259" key="10">
    <source>
        <dbReference type="Pfam" id="PF04290"/>
    </source>
</evidence>
<dbReference type="InterPro" id="IPR007387">
    <property type="entry name" value="TRAP_DctQ"/>
</dbReference>
<evidence type="ECO:0000256" key="9">
    <source>
        <dbReference type="RuleBase" id="RU369079"/>
    </source>
</evidence>
<dbReference type="KEGG" id="bpsi:IX83_08580"/>
<dbReference type="GO" id="GO:0005886">
    <property type="term" value="C:plasma membrane"/>
    <property type="evidence" value="ECO:0007669"/>
    <property type="project" value="UniProtKB-SubCell"/>
</dbReference>
<reference evidence="11 12" key="1">
    <citation type="journal article" date="2014" name="BMC Genomics">
        <title>A genomic perspective on a new bacterial genus and species from the Alcaligenaceae family, Basilea psittacipulmonis.</title>
        <authorList>
            <person name="Whiteson K.L."/>
            <person name="Hernandez D."/>
            <person name="Lazarevic V."/>
            <person name="Gaia N."/>
            <person name="Farinelli L."/>
            <person name="Francois P."/>
            <person name="Pilo P."/>
            <person name="Frey J."/>
            <person name="Schrenzel J."/>
        </authorList>
    </citation>
    <scope>NUCLEOTIDE SEQUENCE [LARGE SCALE GENOMIC DNA]</scope>
    <source>
        <strain evidence="11 12">DSM 24701</strain>
    </source>
</reference>
<dbReference type="GO" id="GO:0015740">
    <property type="term" value="P:C4-dicarboxylate transport"/>
    <property type="evidence" value="ECO:0007669"/>
    <property type="project" value="TreeGrafter"/>
</dbReference>
<keyword evidence="12" id="KW-1185">Reference proteome</keyword>
<dbReference type="PANTHER" id="PTHR35011">
    <property type="entry name" value="2,3-DIKETO-L-GULONATE TRAP TRANSPORTER SMALL PERMEASE PROTEIN YIAM"/>
    <property type="match status" value="1"/>
</dbReference>
<dbReference type="InterPro" id="IPR055348">
    <property type="entry name" value="DctQ"/>
</dbReference>
<dbReference type="STRING" id="1072685.IX83_08580"/>
<keyword evidence="3" id="KW-1003">Cell membrane</keyword>
<evidence type="ECO:0000256" key="2">
    <source>
        <dbReference type="ARBA" id="ARBA00022448"/>
    </source>
</evidence>
<evidence type="ECO:0000256" key="5">
    <source>
        <dbReference type="ARBA" id="ARBA00022692"/>
    </source>
</evidence>
<evidence type="ECO:0000256" key="4">
    <source>
        <dbReference type="ARBA" id="ARBA00022519"/>
    </source>
</evidence>
<dbReference type="GO" id="GO:0022857">
    <property type="term" value="F:transmembrane transporter activity"/>
    <property type="evidence" value="ECO:0007669"/>
    <property type="project" value="UniProtKB-UniRule"/>
</dbReference>
<sequence>MKRILSLWGHFEEFFITLLLSIMTLVTFFYVVFNNVYELFFFLGNEIPSIAFIVEPIGEFIMWLAQEMTWSIAITKLCFGWLIFFGASYGVRTAGHIGVDVLVKMMKTRTQRVVSILSVSACMAYSVLIAIASYDWISAMFVAGIGADDLHHFHIQLWQVGLIMPIGYGLIAIRFFEIFIRILQGRQTGLGLADESKDAVKLAQGES</sequence>
<evidence type="ECO:0000256" key="3">
    <source>
        <dbReference type="ARBA" id="ARBA00022475"/>
    </source>
</evidence>